<dbReference type="EMBL" id="MG711470">
    <property type="protein sequence ID" value="AVG10469.1"/>
    <property type="molecule type" value="Genomic_DNA"/>
</dbReference>
<feature type="transmembrane region" description="Helical" evidence="5">
    <location>
        <begin position="142"/>
        <end position="160"/>
    </location>
</feature>
<evidence type="ECO:0000256" key="4">
    <source>
        <dbReference type="ARBA" id="ARBA00023136"/>
    </source>
</evidence>
<feature type="domain" description="NADH:quinone oxidoreductase/Mrp antiporter transmembrane" evidence="6">
    <location>
        <begin position="130"/>
        <end position="323"/>
    </location>
</feature>
<dbReference type="PANTHER" id="PTHR42829:SF2">
    <property type="entry name" value="NADH-UBIQUINONE OXIDOREDUCTASE CHAIN 5"/>
    <property type="match status" value="1"/>
</dbReference>
<dbReference type="PANTHER" id="PTHR42829">
    <property type="entry name" value="NADH-UBIQUINONE OXIDOREDUCTASE CHAIN 5"/>
    <property type="match status" value="1"/>
</dbReference>
<dbReference type="Pfam" id="PF00361">
    <property type="entry name" value="Proton_antipo_M"/>
    <property type="match status" value="1"/>
</dbReference>
<protein>
    <submittedName>
        <fullName evidence="9">NADH dehydrogenase subunit 5</fullName>
    </submittedName>
</protein>
<evidence type="ECO:0000256" key="2">
    <source>
        <dbReference type="ARBA" id="ARBA00022692"/>
    </source>
</evidence>
<comment type="subcellular location">
    <subcellularLocation>
        <location evidence="1">Membrane</location>
        <topology evidence="1">Multi-pass membrane protein</topology>
    </subcellularLocation>
</comment>
<feature type="domain" description="NADH-Ubiquinone oxidoreductase (complex I) chain 5 N-terminal" evidence="7">
    <location>
        <begin position="64"/>
        <end position="114"/>
    </location>
</feature>
<dbReference type="InterPro" id="IPR027434">
    <property type="entry name" value="Homing_endonucl"/>
</dbReference>
<feature type="domain" description="Homing endonuclease LAGLIDADG" evidence="8">
    <location>
        <begin position="571"/>
        <end position="660"/>
    </location>
</feature>
<evidence type="ECO:0000259" key="6">
    <source>
        <dbReference type="Pfam" id="PF00361"/>
    </source>
</evidence>
<sequence length="693" mass="78841">MYLAIIVLPILVSIVSGFFGRKVGVSGAQLVTCLSVTITTFMATIGFLEVGLNNIPVSVLLFRWVDSESLNVLWGFNFDSLTVSMLIPVLIVSSLVHIYSIGYMSHDPHNQRFFSYLSLFTFMMIVLVTANNFLLMFVGWEGVGVCSYLLVSFWFTRIAANQSSMSAFLTNRVGDCFLTLGMFAMIWTYGNLDYSTVFSLAPYINGKIVTIIGICFLIGAMAKSSQIGLHVWLPLAMEGPTPVSALIHAATMVTAGVYLLMRASPLIEYSSTVLILCLWIGSITTVFSSLIGLFQQDIKKVIAYSTMSQLAQEFFKFRHQTICVEIITIINSQITKARAFLKKIKNHIRYNLFNSFTTINVKWLHSIMFEKRKVKFISKLVGISEAIRLILVFLNLNFINLNSFFFSCHTSLATEGLLSEPSVYYTQTNMLPYTSCCIAVDRYQGQGVVNNITTDLKTLNFNEWLAGLIDGDGYFLLTKKGYVSCEICMDARDKKALYLILHKYGGSIKSVSGAKAFKYKLRNKKGLLHLINDINGLIRNPIRLLQMNKLCNKYDILIKYPKPLTYNNGWLSGFIDSDGSVYLNEKSGQIFISITQKNRFLLEPLVSLYSGRIDIPSPKIEAFKYVIYRKNELFSLIDNYFSKYPLKTEKFKRVCLIKQFYDLRTYCNKNNIHDINKLNEWVSYKDKWEKFKD</sequence>
<feature type="transmembrane region" description="Helical" evidence="5">
    <location>
        <begin position="243"/>
        <end position="261"/>
    </location>
</feature>
<feature type="transmembrane region" description="Helical" evidence="5">
    <location>
        <begin position="202"/>
        <end position="222"/>
    </location>
</feature>
<organism evidence="9">
    <name type="scientific">Alectoria fallacina</name>
    <dbReference type="NCBI Taxonomy" id="1903189"/>
    <lineage>
        <taxon>Eukaryota</taxon>
        <taxon>Fungi</taxon>
        <taxon>Dikarya</taxon>
        <taxon>Ascomycota</taxon>
        <taxon>Pezizomycotina</taxon>
        <taxon>Lecanoromycetes</taxon>
        <taxon>OSLEUM clade</taxon>
        <taxon>Lecanoromycetidae</taxon>
        <taxon>Lecanorales</taxon>
        <taxon>Lecanorineae</taxon>
        <taxon>Parmeliaceae</taxon>
        <taxon>Alectoria</taxon>
    </lineage>
</organism>
<dbReference type="RefSeq" id="YP_009471333.1">
    <property type="nucleotide sequence ID" value="NC_037233.1"/>
</dbReference>
<feature type="transmembrane region" description="Helical" evidence="5">
    <location>
        <begin position="273"/>
        <end position="294"/>
    </location>
</feature>
<gene>
    <name evidence="9" type="primary">nad5</name>
</gene>
<dbReference type="AlphaFoldDB" id="A0A2L2ATC1"/>
<dbReference type="InterPro" id="IPR004860">
    <property type="entry name" value="LAGLIDADG_dom"/>
</dbReference>
<keyword evidence="2 5" id="KW-0812">Transmembrane</keyword>
<dbReference type="GO" id="GO:0004519">
    <property type="term" value="F:endonuclease activity"/>
    <property type="evidence" value="ECO:0007669"/>
    <property type="project" value="InterPro"/>
</dbReference>
<evidence type="ECO:0000256" key="5">
    <source>
        <dbReference type="SAM" id="Phobius"/>
    </source>
</evidence>
<feature type="transmembrane region" description="Helical" evidence="5">
    <location>
        <begin position="172"/>
        <end position="190"/>
    </location>
</feature>
<evidence type="ECO:0000259" key="8">
    <source>
        <dbReference type="Pfam" id="PF00961"/>
    </source>
</evidence>
<evidence type="ECO:0000256" key="1">
    <source>
        <dbReference type="ARBA" id="ARBA00004141"/>
    </source>
</evidence>
<keyword evidence="3 5" id="KW-1133">Transmembrane helix</keyword>
<dbReference type="Gene3D" id="3.10.28.10">
    <property type="entry name" value="Homing endonucleases"/>
    <property type="match status" value="2"/>
</dbReference>
<evidence type="ECO:0000259" key="7">
    <source>
        <dbReference type="Pfam" id="PF00662"/>
    </source>
</evidence>
<evidence type="ECO:0000313" key="9">
    <source>
        <dbReference type="EMBL" id="AVG10469.1"/>
    </source>
</evidence>
<dbReference type="GO" id="GO:0015990">
    <property type="term" value="P:electron transport coupled proton transport"/>
    <property type="evidence" value="ECO:0007669"/>
    <property type="project" value="TreeGrafter"/>
</dbReference>
<geneLocation type="mitochondrion" evidence="9"/>
<keyword evidence="9" id="KW-0496">Mitochondrion</keyword>
<feature type="transmembrane region" description="Helical" evidence="5">
    <location>
        <begin position="376"/>
        <end position="399"/>
    </location>
</feature>
<feature type="transmembrane region" description="Helical" evidence="5">
    <location>
        <begin position="82"/>
        <end position="101"/>
    </location>
</feature>
<dbReference type="PRINTS" id="PR01434">
    <property type="entry name" value="NADHDHGNASE5"/>
</dbReference>
<reference evidence="9" key="1">
    <citation type="journal article" date="2018" name="Mol. Ecol.">
        <title>Reductions in Complexity of Mitochondrial Genomes in Lichen-Forming Fungi Shed Light on Genome Architecture of Obligate Symbioses.</title>
        <authorList>
            <person name="Pogoda C.S."/>
            <person name="Keepers K.G."/>
            <person name="Lendemer J.C."/>
            <person name="Kane N.C."/>
            <person name="Tripp E.A."/>
        </authorList>
    </citation>
    <scope>NUCLEOTIDE SEQUENCE</scope>
</reference>
<dbReference type="SUPFAM" id="SSF55608">
    <property type="entry name" value="Homing endonucleases"/>
    <property type="match status" value="2"/>
</dbReference>
<feature type="transmembrane region" description="Helical" evidence="5">
    <location>
        <begin position="27"/>
        <end position="48"/>
    </location>
</feature>
<dbReference type="Pfam" id="PF00961">
    <property type="entry name" value="LAGLIDADG_1"/>
    <property type="match status" value="1"/>
</dbReference>
<evidence type="ECO:0000256" key="3">
    <source>
        <dbReference type="ARBA" id="ARBA00022989"/>
    </source>
</evidence>
<proteinExistence type="predicted"/>
<dbReference type="GO" id="GO:0016020">
    <property type="term" value="C:membrane"/>
    <property type="evidence" value="ECO:0007669"/>
    <property type="project" value="UniProtKB-SubCell"/>
</dbReference>
<dbReference type="GO" id="GO:0042773">
    <property type="term" value="P:ATP synthesis coupled electron transport"/>
    <property type="evidence" value="ECO:0007669"/>
    <property type="project" value="InterPro"/>
</dbReference>
<dbReference type="Pfam" id="PF00662">
    <property type="entry name" value="Proton_antipo_N"/>
    <property type="match status" value="1"/>
</dbReference>
<accession>A0A2L2ATC1</accession>
<dbReference type="GO" id="GO:0008137">
    <property type="term" value="F:NADH dehydrogenase (ubiquinone) activity"/>
    <property type="evidence" value="ECO:0007669"/>
    <property type="project" value="InterPro"/>
</dbReference>
<dbReference type="GO" id="GO:0003954">
    <property type="term" value="F:NADH dehydrogenase activity"/>
    <property type="evidence" value="ECO:0007669"/>
    <property type="project" value="TreeGrafter"/>
</dbReference>
<keyword evidence="4 5" id="KW-0472">Membrane</keyword>
<dbReference type="InterPro" id="IPR001516">
    <property type="entry name" value="Proton_antipo_N"/>
</dbReference>
<dbReference type="InterPro" id="IPR003945">
    <property type="entry name" value="NU5C-like"/>
</dbReference>
<dbReference type="GeneID" id="36279394"/>
<dbReference type="InterPro" id="IPR001750">
    <property type="entry name" value="ND/Mrp_TM"/>
</dbReference>
<name>A0A2L2ATC1_9LECA</name>
<feature type="transmembrane region" description="Helical" evidence="5">
    <location>
        <begin position="113"/>
        <end position="136"/>
    </location>
</feature>